<organism evidence="2 3">
    <name type="scientific">Eiseniibacteriota bacterium</name>
    <dbReference type="NCBI Taxonomy" id="2212470"/>
    <lineage>
        <taxon>Bacteria</taxon>
        <taxon>Candidatus Eiseniibacteriota</taxon>
    </lineage>
</organism>
<evidence type="ECO:0000256" key="1">
    <source>
        <dbReference type="SAM" id="Phobius"/>
    </source>
</evidence>
<dbReference type="EMBL" id="VBOT01000211">
    <property type="protein sequence ID" value="TMQ46966.1"/>
    <property type="molecule type" value="Genomic_DNA"/>
</dbReference>
<comment type="caution">
    <text evidence="2">The sequence shown here is derived from an EMBL/GenBank/DDBJ whole genome shotgun (WGS) entry which is preliminary data.</text>
</comment>
<proteinExistence type="predicted"/>
<dbReference type="AlphaFoldDB" id="A0A538S6L6"/>
<accession>A0A538S6L6</accession>
<keyword evidence="1" id="KW-0472">Membrane</keyword>
<name>A0A538S6L6_UNCEI</name>
<evidence type="ECO:0000313" key="2">
    <source>
        <dbReference type="EMBL" id="TMQ46966.1"/>
    </source>
</evidence>
<evidence type="ECO:0000313" key="3">
    <source>
        <dbReference type="Proteomes" id="UP000320184"/>
    </source>
</evidence>
<sequence length="197" mass="21454">MDHRQEAQRLGRWLRPVIALMAVGALALSLLTVRQPVGAQTVSVVVAVAFTDEVDLRDDLARFAATRLIALLSRKGVQVVPVAQMETALREVGLRPTDLTTLASNETLAHQLGADVVITGRIIRSDLDHEGTFVPEEPPSGPPEAFVTLRLRMMVIATRRISYADVTGRAVGGFFGLAHAADQALQQYVDRWPVTQP</sequence>
<feature type="transmembrane region" description="Helical" evidence="1">
    <location>
        <begin position="12"/>
        <end position="33"/>
    </location>
</feature>
<keyword evidence="1" id="KW-0812">Transmembrane</keyword>
<keyword evidence="1" id="KW-1133">Transmembrane helix</keyword>
<dbReference type="Gene3D" id="3.40.50.10610">
    <property type="entry name" value="ABC-type transport auxiliary lipoprotein component"/>
    <property type="match status" value="1"/>
</dbReference>
<gene>
    <name evidence="2" type="ORF">E6K73_14375</name>
</gene>
<reference evidence="2 3" key="1">
    <citation type="journal article" date="2019" name="Nat. Microbiol.">
        <title>Mediterranean grassland soil C-N compound turnover is dependent on rainfall and depth, and is mediated by genomically divergent microorganisms.</title>
        <authorList>
            <person name="Diamond S."/>
            <person name="Andeer P.F."/>
            <person name="Li Z."/>
            <person name="Crits-Christoph A."/>
            <person name="Burstein D."/>
            <person name="Anantharaman K."/>
            <person name="Lane K.R."/>
            <person name="Thomas B.C."/>
            <person name="Pan C."/>
            <person name="Northen T.R."/>
            <person name="Banfield J.F."/>
        </authorList>
    </citation>
    <scope>NUCLEOTIDE SEQUENCE [LARGE SCALE GENOMIC DNA]</scope>
    <source>
        <strain evidence="2">WS_3</strain>
    </source>
</reference>
<protein>
    <recommendedName>
        <fullName evidence="4">FlgO domain-containing protein</fullName>
    </recommendedName>
</protein>
<evidence type="ECO:0008006" key="4">
    <source>
        <dbReference type="Google" id="ProtNLM"/>
    </source>
</evidence>
<dbReference type="Proteomes" id="UP000320184">
    <property type="component" value="Unassembled WGS sequence"/>
</dbReference>